<evidence type="ECO:0000256" key="5">
    <source>
        <dbReference type="ARBA" id="ARBA00023211"/>
    </source>
</evidence>
<dbReference type="InterPro" id="IPR007865">
    <property type="entry name" value="Aminopep_P_N"/>
</dbReference>
<evidence type="ECO:0000259" key="6">
    <source>
        <dbReference type="SMART" id="SM01011"/>
    </source>
</evidence>
<keyword evidence="7" id="KW-0031">Aminopeptidase</keyword>
<evidence type="ECO:0000256" key="1">
    <source>
        <dbReference type="ARBA" id="ARBA00001936"/>
    </source>
</evidence>
<dbReference type="InterPro" id="IPR000994">
    <property type="entry name" value="Pept_M24"/>
</dbReference>
<proteinExistence type="inferred from homology"/>
<reference evidence="7" key="1">
    <citation type="submission" date="2018-01" db="EMBL/GenBank/DDBJ databases">
        <title>An insight into the sialome of Amazonian anophelines.</title>
        <authorList>
            <person name="Ribeiro J.M."/>
            <person name="Scarpassa V."/>
            <person name="Calvo E."/>
        </authorList>
    </citation>
    <scope>NUCLEOTIDE SEQUENCE</scope>
</reference>
<dbReference type="VEuPathDB" id="VectorBase:ADAC004535"/>
<dbReference type="VEuPathDB" id="VectorBase:ADAR2_010964"/>
<name>A0A2M4CVR1_ANODA</name>
<dbReference type="SMART" id="SM01011">
    <property type="entry name" value="AMP_N"/>
    <property type="match status" value="1"/>
</dbReference>
<sequence length="505" mass="57384">MWSIKIPQQLYRTEIINCFKNVCSPRLKVKSKLHCCQIATYGQPVVETHPHLMKAGEVMPGIQLEEVQNRRSALFEMMKAFCTVNIDKQINHQIAIIPAATKKYMSDKIPYVFRQNTDFLYLSGCQEPDSLLLLEIDASDKRKVTLFLRPKDKHAEMWDGPRTGVQLAPQVFGLDEAVDIKELKNYLVKYSEIHRNPVLWYDSINLDSISHIVKEVFNTERLSLAPLIQQLRVCKSPSECELMRKSCEIASAAINRTMAESFPGISEHHVFASVDYYSRLNGANFLAYPPVVAGGSNATTIHYINNNQIVKAGDLILLDAGCEYHGYTSDITRTWPVNGSFTEPQLVLYEVLQQVQAELLDCLLHVGGDTLDRLFETMCTKIGKYLQEIKLIPASVSGVELSRAGYRFCPHHVSHYLGMDVHDTPLVSRSTRLLPGMVCTVEPGIYIANERRDVPIEFRGIGMRIEDDVLIKSESEIEILSHQCVKDRNQLEHMFVRRDGQSKIR</sequence>
<dbReference type="Pfam" id="PF00557">
    <property type="entry name" value="Peptidase_M24"/>
    <property type="match status" value="1"/>
</dbReference>
<keyword evidence="4" id="KW-0378">Hydrolase</keyword>
<dbReference type="InterPro" id="IPR029149">
    <property type="entry name" value="Creatin/AminoP/Spt16_N"/>
</dbReference>
<dbReference type="GO" id="GO:0006508">
    <property type="term" value="P:proteolysis"/>
    <property type="evidence" value="ECO:0007669"/>
    <property type="project" value="TreeGrafter"/>
</dbReference>
<dbReference type="SUPFAM" id="SSF53092">
    <property type="entry name" value="Creatinase/prolidase N-terminal domain"/>
    <property type="match status" value="1"/>
</dbReference>
<comment type="cofactor">
    <cofactor evidence="1">
        <name>Mn(2+)</name>
        <dbReference type="ChEBI" id="CHEBI:29035"/>
    </cofactor>
</comment>
<dbReference type="InterPro" id="IPR036005">
    <property type="entry name" value="Creatinase/aminopeptidase-like"/>
</dbReference>
<dbReference type="EMBL" id="GGFL01005232">
    <property type="protein sequence ID" value="MBW69410.1"/>
    <property type="molecule type" value="Transcribed_RNA"/>
</dbReference>
<feature type="domain" description="Aminopeptidase P N-terminal" evidence="6">
    <location>
        <begin position="62"/>
        <end position="211"/>
    </location>
</feature>
<dbReference type="CDD" id="cd01087">
    <property type="entry name" value="Prolidase"/>
    <property type="match status" value="1"/>
</dbReference>
<keyword evidence="5" id="KW-0464">Manganese</keyword>
<organism evidence="7">
    <name type="scientific">Anopheles darlingi</name>
    <name type="common">Mosquito</name>
    <dbReference type="NCBI Taxonomy" id="43151"/>
    <lineage>
        <taxon>Eukaryota</taxon>
        <taxon>Metazoa</taxon>
        <taxon>Ecdysozoa</taxon>
        <taxon>Arthropoda</taxon>
        <taxon>Hexapoda</taxon>
        <taxon>Insecta</taxon>
        <taxon>Pterygota</taxon>
        <taxon>Neoptera</taxon>
        <taxon>Endopterygota</taxon>
        <taxon>Diptera</taxon>
        <taxon>Nematocera</taxon>
        <taxon>Culicoidea</taxon>
        <taxon>Culicidae</taxon>
        <taxon>Anophelinae</taxon>
        <taxon>Anopheles</taxon>
    </lineage>
</organism>
<dbReference type="GO" id="GO:0005739">
    <property type="term" value="C:mitochondrion"/>
    <property type="evidence" value="ECO:0007669"/>
    <property type="project" value="TreeGrafter"/>
</dbReference>
<protein>
    <submittedName>
        <fullName evidence="7">Putative xaa-pro aminopeptidase</fullName>
    </submittedName>
</protein>
<dbReference type="Pfam" id="PF05195">
    <property type="entry name" value="AMP_N"/>
    <property type="match status" value="1"/>
</dbReference>
<dbReference type="Gene3D" id="3.40.350.10">
    <property type="entry name" value="Creatinase/prolidase N-terminal domain"/>
    <property type="match status" value="1"/>
</dbReference>
<dbReference type="PANTHER" id="PTHR43226">
    <property type="entry name" value="XAA-PRO AMINOPEPTIDASE 3"/>
    <property type="match status" value="1"/>
</dbReference>
<dbReference type="InterPro" id="IPR052433">
    <property type="entry name" value="X-Pro_dipept-like"/>
</dbReference>
<dbReference type="GO" id="GO:0030145">
    <property type="term" value="F:manganese ion binding"/>
    <property type="evidence" value="ECO:0007669"/>
    <property type="project" value="InterPro"/>
</dbReference>
<dbReference type="PANTHER" id="PTHR43226:SF4">
    <property type="entry name" value="XAA-PRO AMINOPEPTIDASE 3"/>
    <property type="match status" value="1"/>
</dbReference>
<dbReference type="SUPFAM" id="SSF55920">
    <property type="entry name" value="Creatinase/aminopeptidase"/>
    <property type="match status" value="1"/>
</dbReference>
<dbReference type="AlphaFoldDB" id="A0A2M4CVR1"/>
<evidence type="ECO:0000313" key="7">
    <source>
        <dbReference type="EMBL" id="MBW69410.1"/>
    </source>
</evidence>
<evidence type="ECO:0000256" key="2">
    <source>
        <dbReference type="ARBA" id="ARBA00008766"/>
    </source>
</evidence>
<dbReference type="GO" id="GO:0070006">
    <property type="term" value="F:metalloaminopeptidase activity"/>
    <property type="evidence" value="ECO:0007669"/>
    <property type="project" value="InterPro"/>
</dbReference>
<evidence type="ECO:0000256" key="3">
    <source>
        <dbReference type="ARBA" id="ARBA00022723"/>
    </source>
</evidence>
<dbReference type="Gene3D" id="3.90.230.10">
    <property type="entry name" value="Creatinase/methionine aminopeptidase superfamily"/>
    <property type="match status" value="1"/>
</dbReference>
<evidence type="ECO:0000256" key="4">
    <source>
        <dbReference type="ARBA" id="ARBA00022801"/>
    </source>
</evidence>
<comment type="similarity">
    <text evidence="2">Belongs to the peptidase M24B family.</text>
</comment>
<keyword evidence="7" id="KW-0645">Protease</keyword>
<keyword evidence="3" id="KW-0479">Metal-binding</keyword>
<accession>A0A2M4CVR1</accession>